<protein>
    <recommendedName>
        <fullName evidence="3">Resolvase</fullName>
    </recommendedName>
</protein>
<dbReference type="Proteomes" id="UP000194903">
    <property type="component" value="Unassembled WGS sequence"/>
</dbReference>
<sequence length="97" mass="11078">MADKKLSDLQTQMIAVSSDEAAVDALREERQSILAEAAERSDLRERMNDMINFLDEMPQAITEYSDVITRRLVEKITIFDEKIVVELKSGLEMEVEA</sequence>
<organism evidence="1 2">
    <name type="scientific">Butyricicoccus porcorum</name>
    <dbReference type="NCBI Taxonomy" id="1945634"/>
    <lineage>
        <taxon>Bacteria</taxon>
        <taxon>Bacillati</taxon>
        <taxon>Bacillota</taxon>
        <taxon>Clostridia</taxon>
        <taxon>Eubacteriales</taxon>
        <taxon>Butyricicoccaceae</taxon>
        <taxon>Butyricicoccus</taxon>
    </lineage>
</organism>
<evidence type="ECO:0000313" key="1">
    <source>
        <dbReference type="EMBL" id="OUM19546.1"/>
    </source>
</evidence>
<name>A0A252F155_9FIRM</name>
<comment type="caution">
    <text evidence="1">The sequence shown here is derived from an EMBL/GenBank/DDBJ whole genome shotgun (WGS) entry which is preliminary data.</text>
</comment>
<evidence type="ECO:0008006" key="3">
    <source>
        <dbReference type="Google" id="ProtNLM"/>
    </source>
</evidence>
<keyword evidence="2" id="KW-1185">Reference proteome</keyword>
<dbReference type="AlphaFoldDB" id="A0A252F155"/>
<proteinExistence type="predicted"/>
<accession>A0A252F155</accession>
<gene>
    <name evidence="1" type="ORF">CBW42_12615</name>
</gene>
<reference evidence="1 2" key="1">
    <citation type="submission" date="2017-05" db="EMBL/GenBank/DDBJ databases">
        <title>Butyricicoccus porcorum sp. nov. a butyrate-producing bacterium from the swine intestinal tract.</title>
        <authorList>
            <person name="Trachsel J."/>
            <person name="Humphrey S."/>
            <person name="Allen H.K."/>
        </authorList>
    </citation>
    <scope>NUCLEOTIDE SEQUENCE [LARGE SCALE GENOMIC DNA]</scope>
    <source>
        <strain evidence="1">BB10</strain>
    </source>
</reference>
<dbReference type="EMBL" id="NHOC01000015">
    <property type="protein sequence ID" value="OUM19546.1"/>
    <property type="molecule type" value="Genomic_DNA"/>
</dbReference>
<evidence type="ECO:0000313" key="2">
    <source>
        <dbReference type="Proteomes" id="UP000194903"/>
    </source>
</evidence>